<accession>A0A926DGX8</accession>
<reference evidence="2" key="1">
    <citation type="submission" date="2020-08" db="EMBL/GenBank/DDBJ databases">
        <title>Genome public.</title>
        <authorList>
            <person name="Liu C."/>
            <person name="Sun Q."/>
        </authorList>
    </citation>
    <scope>NUCLEOTIDE SEQUENCE</scope>
    <source>
        <strain evidence="2">NSJ-63</strain>
    </source>
</reference>
<evidence type="ECO:0000256" key="1">
    <source>
        <dbReference type="SAM" id="Phobius"/>
    </source>
</evidence>
<dbReference type="Proteomes" id="UP000617951">
    <property type="component" value="Unassembled WGS sequence"/>
</dbReference>
<keyword evidence="1" id="KW-0812">Transmembrane</keyword>
<proteinExistence type="predicted"/>
<evidence type="ECO:0000313" key="3">
    <source>
        <dbReference type="Proteomes" id="UP000617951"/>
    </source>
</evidence>
<keyword evidence="1" id="KW-1133">Transmembrane helix</keyword>
<keyword evidence="3" id="KW-1185">Reference proteome</keyword>
<feature type="transmembrane region" description="Helical" evidence="1">
    <location>
        <begin position="49"/>
        <end position="70"/>
    </location>
</feature>
<feature type="transmembrane region" description="Helical" evidence="1">
    <location>
        <begin position="12"/>
        <end position="29"/>
    </location>
</feature>
<organism evidence="2 3">
    <name type="scientific">Guopingia tenuis</name>
    <dbReference type="NCBI Taxonomy" id="2763656"/>
    <lineage>
        <taxon>Bacteria</taxon>
        <taxon>Bacillati</taxon>
        <taxon>Bacillota</taxon>
        <taxon>Clostridia</taxon>
        <taxon>Christensenellales</taxon>
        <taxon>Christensenellaceae</taxon>
        <taxon>Guopingia</taxon>
    </lineage>
</organism>
<name>A0A926DGX8_9FIRM</name>
<sequence length="81" mass="9125">MKPKSQRQKIQNLLYLVLFLDFVAGRGSVPGKPRRPLFSAAVSRKRLASFSMLAGSPVCPICMFPFCPFFESVVFPARLKF</sequence>
<dbReference type="RefSeq" id="WP_249279775.1">
    <property type="nucleotide sequence ID" value="NZ_JACRSS010000001.1"/>
</dbReference>
<dbReference type="AlphaFoldDB" id="A0A926DGX8"/>
<protein>
    <submittedName>
        <fullName evidence="2">Uncharacterized protein</fullName>
    </submittedName>
</protein>
<dbReference type="EMBL" id="JACRSS010000001">
    <property type="protein sequence ID" value="MBC8537961.1"/>
    <property type="molecule type" value="Genomic_DNA"/>
</dbReference>
<evidence type="ECO:0000313" key="2">
    <source>
        <dbReference type="EMBL" id="MBC8537961.1"/>
    </source>
</evidence>
<gene>
    <name evidence="2" type="ORF">H8693_03295</name>
</gene>
<comment type="caution">
    <text evidence="2">The sequence shown here is derived from an EMBL/GenBank/DDBJ whole genome shotgun (WGS) entry which is preliminary data.</text>
</comment>
<keyword evidence="1" id="KW-0472">Membrane</keyword>